<dbReference type="Proteomes" id="UP001215598">
    <property type="component" value="Unassembled WGS sequence"/>
</dbReference>
<evidence type="ECO:0000313" key="3">
    <source>
        <dbReference type="Proteomes" id="UP001215598"/>
    </source>
</evidence>
<keyword evidence="3" id="KW-1185">Reference proteome</keyword>
<feature type="region of interest" description="Disordered" evidence="1">
    <location>
        <begin position="92"/>
        <end position="204"/>
    </location>
</feature>
<feature type="compositionally biased region" description="Low complexity" evidence="1">
    <location>
        <begin position="141"/>
        <end position="156"/>
    </location>
</feature>
<gene>
    <name evidence="2" type="ORF">B0H16DRAFT_1017467</name>
</gene>
<feature type="compositionally biased region" description="Basic residues" evidence="1">
    <location>
        <begin position="164"/>
        <end position="174"/>
    </location>
</feature>
<reference evidence="2" key="1">
    <citation type="submission" date="2023-03" db="EMBL/GenBank/DDBJ databases">
        <title>Massive genome expansion in bonnet fungi (Mycena s.s.) driven by repeated elements and novel gene families across ecological guilds.</title>
        <authorList>
            <consortium name="Lawrence Berkeley National Laboratory"/>
            <person name="Harder C.B."/>
            <person name="Miyauchi S."/>
            <person name="Viragh M."/>
            <person name="Kuo A."/>
            <person name="Thoen E."/>
            <person name="Andreopoulos B."/>
            <person name="Lu D."/>
            <person name="Skrede I."/>
            <person name="Drula E."/>
            <person name="Henrissat B."/>
            <person name="Morin E."/>
            <person name="Kohler A."/>
            <person name="Barry K."/>
            <person name="LaButti K."/>
            <person name="Morin E."/>
            <person name="Salamov A."/>
            <person name="Lipzen A."/>
            <person name="Mereny Z."/>
            <person name="Hegedus B."/>
            <person name="Baldrian P."/>
            <person name="Stursova M."/>
            <person name="Weitz H."/>
            <person name="Taylor A."/>
            <person name="Grigoriev I.V."/>
            <person name="Nagy L.G."/>
            <person name="Martin F."/>
            <person name="Kauserud H."/>
        </authorList>
    </citation>
    <scope>NUCLEOTIDE SEQUENCE</scope>
    <source>
        <strain evidence="2">CBHHK182m</strain>
    </source>
</reference>
<accession>A0AAD7N3Q7</accession>
<dbReference type="AlphaFoldDB" id="A0AAD7N3Q7"/>
<dbReference type="EMBL" id="JARKIB010000092">
    <property type="protein sequence ID" value="KAJ7743192.1"/>
    <property type="molecule type" value="Genomic_DNA"/>
</dbReference>
<comment type="caution">
    <text evidence="2">The sequence shown here is derived from an EMBL/GenBank/DDBJ whole genome shotgun (WGS) entry which is preliminary data.</text>
</comment>
<proteinExistence type="predicted"/>
<sequence>MQTQPEFAAAAQSNPTRFAELLAQTRERTMTAELQRQREIEHLNADPFDVEAQRRYRGDDTPTSRHGEYGARARVFAGELWAGDDALHSGRGKFTTSNGVRGQRSATDHHEPRMRRSLRHYAPPRPALFGHRTRRRYCQNPGPGAQRAAQARGLAPSVLDPHHGGPRRRPPSRARHAEGAPGVHRSTKECAPHTGEGSQILVGA</sequence>
<evidence type="ECO:0000256" key="1">
    <source>
        <dbReference type="SAM" id="MobiDB-lite"/>
    </source>
</evidence>
<evidence type="ECO:0000313" key="2">
    <source>
        <dbReference type="EMBL" id="KAJ7743192.1"/>
    </source>
</evidence>
<protein>
    <submittedName>
        <fullName evidence="2">Uncharacterized protein</fullName>
    </submittedName>
</protein>
<organism evidence="2 3">
    <name type="scientific">Mycena metata</name>
    <dbReference type="NCBI Taxonomy" id="1033252"/>
    <lineage>
        <taxon>Eukaryota</taxon>
        <taxon>Fungi</taxon>
        <taxon>Dikarya</taxon>
        <taxon>Basidiomycota</taxon>
        <taxon>Agaricomycotina</taxon>
        <taxon>Agaricomycetes</taxon>
        <taxon>Agaricomycetidae</taxon>
        <taxon>Agaricales</taxon>
        <taxon>Marasmiineae</taxon>
        <taxon>Mycenaceae</taxon>
        <taxon>Mycena</taxon>
    </lineage>
</organism>
<name>A0AAD7N3Q7_9AGAR</name>